<dbReference type="Pfam" id="PF13489">
    <property type="entry name" value="Methyltransf_23"/>
    <property type="match status" value="1"/>
</dbReference>
<dbReference type="GO" id="GO:0008168">
    <property type="term" value="F:methyltransferase activity"/>
    <property type="evidence" value="ECO:0007669"/>
    <property type="project" value="UniProtKB-KW"/>
</dbReference>
<evidence type="ECO:0000313" key="4">
    <source>
        <dbReference type="Proteomes" id="UP000717696"/>
    </source>
</evidence>
<dbReference type="Proteomes" id="UP000717696">
    <property type="component" value="Unassembled WGS sequence"/>
</dbReference>
<evidence type="ECO:0000256" key="1">
    <source>
        <dbReference type="ARBA" id="ARBA00038158"/>
    </source>
</evidence>
<keyword evidence="4" id="KW-1185">Reference proteome</keyword>
<proteinExistence type="inferred from homology"/>
<evidence type="ECO:0000313" key="3">
    <source>
        <dbReference type="EMBL" id="KAH7120128.1"/>
    </source>
</evidence>
<feature type="region of interest" description="Disordered" evidence="2">
    <location>
        <begin position="1"/>
        <end position="35"/>
    </location>
</feature>
<keyword evidence="3" id="KW-0808">Transferase</keyword>
<dbReference type="CDD" id="cd02440">
    <property type="entry name" value="AdoMet_MTases"/>
    <property type="match status" value="1"/>
</dbReference>
<gene>
    <name evidence="3" type="ORF">B0J13DRAFT_568286</name>
</gene>
<comment type="caution">
    <text evidence="3">The sequence shown here is derived from an EMBL/GenBank/DDBJ whole genome shotgun (WGS) entry which is preliminary data.</text>
</comment>
<dbReference type="PANTHER" id="PTHR43591">
    <property type="entry name" value="METHYLTRANSFERASE"/>
    <property type="match status" value="1"/>
</dbReference>
<dbReference type="SUPFAM" id="SSF53335">
    <property type="entry name" value="S-adenosyl-L-methionine-dependent methyltransferases"/>
    <property type="match status" value="1"/>
</dbReference>
<organism evidence="3 4">
    <name type="scientific">Dactylonectria estremocensis</name>
    <dbReference type="NCBI Taxonomy" id="1079267"/>
    <lineage>
        <taxon>Eukaryota</taxon>
        <taxon>Fungi</taxon>
        <taxon>Dikarya</taxon>
        <taxon>Ascomycota</taxon>
        <taxon>Pezizomycotina</taxon>
        <taxon>Sordariomycetes</taxon>
        <taxon>Hypocreomycetidae</taxon>
        <taxon>Hypocreales</taxon>
        <taxon>Nectriaceae</taxon>
        <taxon>Dactylonectria</taxon>
    </lineage>
</organism>
<sequence length="332" mass="38313">MAEHDPEPVVVPDEYATDHDSSLGDDAASSTQSISSSILSYRQENGRTYHRYKDGKYYLPNDETENDRLDLQHNLFLLTYNDQLGLAPPNDPKSKDNRVLDVGTGTGIWVIDYADEHPQAEVIGVDLSPIQPSFVPPNARFEIDDIDEEWNYSEPFDYIHSRMMNSSIADWEVYFQKMYSNLVPGGYVEVQEIEVPLKSDDETLKKDHQLFKWCQLLREGTMKLQRPFESFDAIKKAMAKAGFIEIVDTRFKWPTNCWPKDRKYKELGAWNNKNTLQALEALTLAPFTRVHGWTKDEVHVFLPGVRRDLNDQNIHAYWPICSIYGMKPKDGL</sequence>
<name>A0A9P9DJ51_9HYPO</name>
<evidence type="ECO:0000256" key="2">
    <source>
        <dbReference type="SAM" id="MobiDB-lite"/>
    </source>
</evidence>
<dbReference type="OrthoDB" id="2013972at2759"/>
<dbReference type="Gene3D" id="3.40.50.150">
    <property type="entry name" value="Vaccinia Virus protein VP39"/>
    <property type="match status" value="1"/>
</dbReference>
<dbReference type="EMBL" id="JAGMUU010000029">
    <property type="protein sequence ID" value="KAH7120128.1"/>
    <property type="molecule type" value="Genomic_DNA"/>
</dbReference>
<keyword evidence="3" id="KW-0489">Methyltransferase</keyword>
<accession>A0A9P9DJ51</accession>
<reference evidence="3" key="1">
    <citation type="journal article" date="2021" name="Nat. Commun.">
        <title>Genetic determinants of endophytism in the Arabidopsis root mycobiome.</title>
        <authorList>
            <person name="Mesny F."/>
            <person name="Miyauchi S."/>
            <person name="Thiergart T."/>
            <person name="Pickel B."/>
            <person name="Atanasova L."/>
            <person name="Karlsson M."/>
            <person name="Huettel B."/>
            <person name="Barry K.W."/>
            <person name="Haridas S."/>
            <person name="Chen C."/>
            <person name="Bauer D."/>
            <person name="Andreopoulos W."/>
            <person name="Pangilinan J."/>
            <person name="LaButti K."/>
            <person name="Riley R."/>
            <person name="Lipzen A."/>
            <person name="Clum A."/>
            <person name="Drula E."/>
            <person name="Henrissat B."/>
            <person name="Kohler A."/>
            <person name="Grigoriev I.V."/>
            <person name="Martin F.M."/>
            <person name="Hacquard S."/>
        </authorList>
    </citation>
    <scope>NUCLEOTIDE SEQUENCE</scope>
    <source>
        <strain evidence="3">MPI-CAGE-AT-0021</strain>
    </source>
</reference>
<dbReference type="InterPro" id="IPR029063">
    <property type="entry name" value="SAM-dependent_MTases_sf"/>
</dbReference>
<dbReference type="AlphaFoldDB" id="A0A9P9DJ51"/>
<dbReference type="PANTHER" id="PTHR43591:SF31">
    <property type="entry name" value="LAEA-LIKE, PUTATIVE (AFU_ORTHOLOGUE AFUA_8G01930)-RELATED"/>
    <property type="match status" value="1"/>
</dbReference>
<dbReference type="GO" id="GO:0032259">
    <property type="term" value="P:methylation"/>
    <property type="evidence" value="ECO:0007669"/>
    <property type="project" value="UniProtKB-KW"/>
</dbReference>
<protein>
    <submittedName>
        <fullName evidence="3">S-adenosyl-L-methionine-dependent methyltransferase</fullName>
    </submittedName>
</protein>
<comment type="similarity">
    <text evidence="1">Belongs to the methyltransferase superfamily. LaeA methyltransferase family.</text>
</comment>